<accession>A0A0F6A6F5</accession>
<feature type="transmembrane region" description="Helical" evidence="1">
    <location>
        <begin position="481"/>
        <end position="505"/>
    </location>
</feature>
<evidence type="ECO:0008006" key="4">
    <source>
        <dbReference type="Google" id="ProtNLM"/>
    </source>
</evidence>
<dbReference type="PATRIC" id="fig|1129367.4.peg.5180"/>
<evidence type="ECO:0000313" key="3">
    <source>
        <dbReference type="Proteomes" id="UP000033434"/>
    </source>
</evidence>
<feature type="transmembrane region" description="Helical" evidence="1">
    <location>
        <begin position="209"/>
        <end position="231"/>
    </location>
</feature>
<dbReference type="RefSeq" id="WP_046358449.1">
    <property type="nucleotide sequence ID" value="NZ_AUXW01000199.1"/>
</dbReference>
<dbReference type="EMBL" id="AUXW01000199">
    <property type="protein sequence ID" value="KKE81014.1"/>
    <property type="molecule type" value="Genomic_DNA"/>
</dbReference>
<feature type="transmembrane region" description="Helical" evidence="1">
    <location>
        <begin position="456"/>
        <end position="475"/>
    </location>
</feature>
<keyword evidence="1" id="KW-0472">Membrane</keyword>
<feature type="transmembrane region" description="Helical" evidence="1">
    <location>
        <begin position="394"/>
        <end position="413"/>
    </location>
</feature>
<proteinExistence type="predicted"/>
<dbReference type="InterPro" id="IPR005625">
    <property type="entry name" value="PepSY-ass_TM"/>
</dbReference>
<dbReference type="Proteomes" id="UP000033434">
    <property type="component" value="Unassembled WGS sequence"/>
</dbReference>
<feature type="transmembrane region" description="Helical" evidence="1">
    <location>
        <begin position="425"/>
        <end position="444"/>
    </location>
</feature>
<evidence type="ECO:0000313" key="2">
    <source>
        <dbReference type="EMBL" id="KKE81014.1"/>
    </source>
</evidence>
<sequence>MKNQTLKTLTNAHAWIGLIISFVLFIVFIAGSISLFRANIDTWEKVSLIGEHAPNSKQISYDAVLAKLDAQYQVDTHHGFYLYEPSERNPFVQVYFAVELAEPHPETGEDHQDMYLLLDPITGDVIADANDFQYANFVYHLHYDLGLGRIGLYFVGIITLFFFVALLSGVVIHWRKLFKNFYQYRFGANKDKWLDAHNLIGTMGLPFHIMYAFTGLVFNLVIIYQISYALILYQGSQEKVLQAAGFNEPHIEEADKRMPMQGIDALYPRAMEEMGDVTLRLMMIEHFGDENAVLIFMAKSNDEFSNEVDVRYTLKDQQQIYITKDNYDNNLRGGLATIASLHFGDFAGYGMRIAFFILGLATAYVIITGNLMWISKRAKQKKQSKRSLTFVTRLTSGAFIGCMAAIALGAIAAKVIPLDLAGRMTSIQAIVYLSFFISIVASLFIKQQPMFCHYTLKLSGLLYAIAALLNIPNYLQFGEVLSNTILVDLVIVDVMLISIASLCWYSALKFANKAEQVQKDISQPDAELSTAS</sequence>
<evidence type="ECO:0000256" key="1">
    <source>
        <dbReference type="SAM" id="Phobius"/>
    </source>
</evidence>
<reference evidence="2 3" key="1">
    <citation type="journal article" date="2015" name="BMC Genomics">
        <title>Genome mining reveals unlocked bioactive potential of marine Gram-negative bacteria.</title>
        <authorList>
            <person name="Machado H."/>
            <person name="Sonnenschein E.C."/>
            <person name="Melchiorsen J."/>
            <person name="Gram L."/>
        </authorList>
    </citation>
    <scope>NUCLEOTIDE SEQUENCE [LARGE SCALE GENOMIC DNA]</scope>
    <source>
        <strain evidence="2 3">S4054</strain>
    </source>
</reference>
<dbReference type="AlphaFoldDB" id="A0A0F6A6F5"/>
<feature type="transmembrane region" description="Helical" evidence="1">
    <location>
        <begin position="150"/>
        <end position="174"/>
    </location>
</feature>
<feature type="transmembrane region" description="Helical" evidence="1">
    <location>
        <begin position="353"/>
        <end position="373"/>
    </location>
</feature>
<keyword evidence="1" id="KW-0812">Transmembrane</keyword>
<name>A0A0F6A6F5_9GAMM</name>
<dbReference type="PANTHER" id="PTHR34219">
    <property type="entry name" value="IRON-REGULATED INNER MEMBRANE PROTEIN-RELATED"/>
    <property type="match status" value="1"/>
</dbReference>
<dbReference type="PANTHER" id="PTHR34219:SF3">
    <property type="entry name" value="BLL7967 PROTEIN"/>
    <property type="match status" value="1"/>
</dbReference>
<dbReference type="Pfam" id="PF03929">
    <property type="entry name" value="PepSY_TM"/>
    <property type="match status" value="1"/>
</dbReference>
<protein>
    <recommendedName>
        <fullName evidence="4">Peptidase</fullName>
    </recommendedName>
</protein>
<organism evidence="2 3">
    <name type="scientific">Pseudoalteromonas luteoviolacea S4054</name>
    <dbReference type="NCBI Taxonomy" id="1129367"/>
    <lineage>
        <taxon>Bacteria</taxon>
        <taxon>Pseudomonadati</taxon>
        <taxon>Pseudomonadota</taxon>
        <taxon>Gammaproteobacteria</taxon>
        <taxon>Alteromonadales</taxon>
        <taxon>Pseudoalteromonadaceae</taxon>
        <taxon>Pseudoalteromonas</taxon>
    </lineage>
</organism>
<feature type="transmembrane region" description="Helical" evidence="1">
    <location>
        <begin position="12"/>
        <end position="36"/>
    </location>
</feature>
<gene>
    <name evidence="2" type="ORF">N479_23820</name>
</gene>
<keyword evidence="1" id="KW-1133">Transmembrane helix</keyword>
<comment type="caution">
    <text evidence="2">The sequence shown here is derived from an EMBL/GenBank/DDBJ whole genome shotgun (WGS) entry which is preliminary data.</text>
</comment>